<reference evidence="3" key="1">
    <citation type="journal article" date="2019" name="Int. J. Syst. Evol. Microbiol.">
        <title>The Global Catalogue of Microorganisms (GCM) 10K type strain sequencing project: providing services to taxonomists for standard genome sequencing and annotation.</title>
        <authorList>
            <consortium name="The Broad Institute Genomics Platform"/>
            <consortium name="The Broad Institute Genome Sequencing Center for Infectious Disease"/>
            <person name="Wu L."/>
            <person name="Ma J."/>
        </authorList>
    </citation>
    <scope>NUCLEOTIDE SEQUENCE [LARGE SCALE GENOMIC DNA]</scope>
    <source>
        <strain evidence="3">CECT 8010</strain>
    </source>
</reference>
<organism evidence="2 3">
    <name type="scientific">Parasediminibacterium paludis</name>
    <dbReference type="NCBI Taxonomy" id="908966"/>
    <lineage>
        <taxon>Bacteria</taxon>
        <taxon>Pseudomonadati</taxon>
        <taxon>Bacteroidota</taxon>
        <taxon>Chitinophagia</taxon>
        <taxon>Chitinophagales</taxon>
        <taxon>Chitinophagaceae</taxon>
        <taxon>Parasediminibacterium</taxon>
    </lineage>
</organism>
<name>A0ABV8Q0W2_9BACT</name>
<sequence length="163" mass="18480">MFTNISWTTYLTFVALFLSAWYIIICLRFYSSDILNFISSKTKTQKTDSGNELQATQYAGTKTAALEENINNAASLNEAQTDHLFEDVETLSAKIKEAVSDASSKDYNKEEFFFLLEITLKAYPQLKGIPFQTAINNLIISECDKHGFIHPSSEELDRLWIGI</sequence>
<evidence type="ECO:0000313" key="3">
    <source>
        <dbReference type="Proteomes" id="UP001595906"/>
    </source>
</evidence>
<dbReference type="EMBL" id="JBHSDC010000029">
    <property type="protein sequence ID" value="MFC4233316.1"/>
    <property type="molecule type" value="Genomic_DNA"/>
</dbReference>
<feature type="transmembrane region" description="Helical" evidence="1">
    <location>
        <begin position="7"/>
        <end position="30"/>
    </location>
</feature>
<protein>
    <submittedName>
        <fullName evidence="2">Uncharacterized protein</fullName>
    </submittedName>
</protein>
<proteinExistence type="predicted"/>
<accession>A0ABV8Q0W2</accession>
<keyword evidence="3" id="KW-1185">Reference proteome</keyword>
<dbReference type="Proteomes" id="UP001595906">
    <property type="component" value="Unassembled WGS sequence"/>
</dbReference>
<gene>
    <name evidence="2" type="ORF">ACFOW1_15550</name>
</gene>
<evidence type="ECO:0000313" key="2">
    <source>
        <dbReference type="EMBL" id="MFC4233316.1"/>
    </source>
</evidence>
<dbReference type="RefSeq" id="WP_379015542.1">
    <property type="nucleotide sequence ID" value="NZ_JBHSDC010000029.1"/>
</dbReference>
<keyword evidence="1" id="KW-0472">Membrane</keyword>
<keyword evidence="1" id="KW-0812">Transmembrane</keyword>
<evidence type="ECO:0000256" key="1">
    <source>
        <dbReference type="SAM" id="Phobius"/>
    </source>
</evidence>
<comment type="caution">
    <text evidence="2">The sequence shown here is derived from an EMBL/GenBank/DDBJ whole genome shotgun (WGS) entry which is preliminary data.</text>
</comment>
<keyword evidence="1" id="KW-1133">Transmembrane helix</keyword>